<proteinExistence type="inferred from homology"/>
<evidence type="ECO:0000256" key="12">
    <source>
        <dbReference type="ARBA" id="ARBA00039316"/>
    </source>
</evidence>
<keyword evidence="5" id="KW-0227">DNA damage</keyword>
<sequence length="362" mass="39495">MLQRLRDAGNSLLVVEHDPQIMLAADRILDIGPGPGERGGEVVFYGTPKQLMTSAKSMRTGKRSKQTASLTAQYLSGALQVADGQSSAVPGDESDYLEIRGAAEHNLQQIDVRIPLNCMVTLTGVSGSGKSTLVNEVLFNALSKIKGHPEEMPGTYHEIVGHELIDDVVMLDQAPIGKSSRSNPVSYVGGWDAIRKRFAKAPLSVERNYTAGTFSFNAGNGRCPGCNGSGFEHVEMQFLSDVYLRCPECNGRRYRNEILEVMLHGKTVADVLQLTVNEALEFFADDREVHRVLEPLRAVGLDYLRLGQPVPTLSGGEAQRLKLAGYLAKTGESLFLRKHVLGIQAQASGKYLTRPFMPTAPR</sequence>
<dbReference type="GO" id="GO:0003677">
    <property type="term" value="F:DNA binding"/>
    <property type="evidence" value="ECO:0007669"/>
    <property type="project" value="UniProtKB-KW"/>
</dbReference>
<dbReference type="InterPro" id="IPR027417">
    <property type="entry name" value="P-loop_NTPase"/>
</dbReference>
<dbReference type="PANTHER" id="PTHR43152:SF3">
    <property type="entry name" value="UVRABC SYSTEM PROTEIN A"/>
    <property type="match status" value="1"/>
</dbReference>
<organism evidence="14 15">
    <name type="scientific">Solemya pervernicosa gill symbiont</name>
    <dbReference type="NCBI Taxonomy" id="642797"/>
    <lineage>
        <taxon>Bacteria</taxon>
        <taxon>Pseudomonadati</taxon>
        <taxon>Pseudomonadota</taxon>
        <taxon>Gammaproteobacteria</taxon>
        <taxon>sulfur-oxidizing symbionts</taxon>
    </lineage>
</organism>
<evidence type="ECO:0000256" key="5">
    <source>
        <dbReference type="ARBA" id="ARBA00022763"/>
    </source>
</evidence>
<comment type="caution">
    <text evidence="14">The sequence shown here is derived from an EMBL/GenBank/DDBJ whole genome shotgun (WGS) entry which is preliminary data.</text>
</comment>
<gene>
    <name evidence="14" type="ORF">BOW53_16845</name>
</gene>
<accession>A0A1T2KYS5</accession>
<keyword evidence="2" id="KW-0963">Cytoplasm</keyword>
<evidence type="ECO:0000256" key="10">
    <source>
        <dbReference type="ARBA" id="ARBA00023204"/>
    </source>
</evidence>
<keyword evidence="3" id="KW-0677">Repeat</keyword>
<keyword evidence="10" id="KW-0234">DNA repair</keyword>
<dbReference type="Gene3D" id="1.20.1580.10">
    <property type="entry name" value="ABC transporter ATPase like domain"/>
    <property type="match status" value="1"/>
</dbReference>
<keyword evidence="7" id="KW-0067">ATP-binding</keyword>
<dbReference type="Proteomes" id="UP000191110">
    <property type="component" value="Unassembled WGS sequence"/>
</dbReference>
<evidence type="ECO:0000313" key="14">
    <source>
        <dbReference type="EMBL" id="OOZ37971.1"/>
    </source>
</evidence>
<keyword evidence="15" id="KW-1185">Reference proteome</keyword>
<dbReference type="GO" id="GO:0006281">
    <property type="term" value="P:DNA repair"/>
    <property type="evidence" value="ECO:0007669"/>
    <property type="project" value="UniProtKB-KW"/>
</dbReference>
<evidence type="ECO:0000313" key="15">
    <source>
        <dbReference type="Proteomes" id="UP000191110"/>
    </source>
</evidence>
<keyword evidence="4" id="KW-0547">Nucleotide-binding</keyword>
<comment type="subcellular location">
    <subcellularLocation>
        <location evidence="1">Cytoplasm</location>
    </subcellularLocation>
</comment>
<evidence type="ECO:0000256" key="9">
    <source>
        <dbReference type="ARBA" id="ARBA00023125"/>
    </source>
</evidence>
<evidence type="ECO:0000256" key="3">
    <source>
        <dbReference type="ARBA" id="ARBA00022737"/>
    </source>
</evidence>
<dbReference type="AlphaFoldDB" id="A0A1T2KYS5"/>
<evidence type="ECO:0000256" key="4">
    <source>
        <dbReference type="ARBA" id="ARBA00022741"/>
    </source>
</evidence>
<evidence type="ECO:0000256" key="7">
    <source>
        <dbReference type="ARBA" id="ARBA00022840"/>
    </source>
</evidence>
<evidence type="ECO:0000256" key="8">
    <source>
        <dbReference type="ARBA" id="ARBA00022881"/>
    </source>
</evidence>
<evidence type="ECO:0000256" key="13">
    <source>
        <dbReference type="ARBA" id="ARBA00042156"/>
    </source>
</evidence>
<feature type="non-terminal residue" evidence="14">
    <location>
        <position position="362"/>
    </location>
</feature>
<evidence type="ECO:0000256" key="1">
    <source>
        <dbReference type="ARBA" id="ARBA00004496"/>
    </source>
</evidence>
<dbReference type="EMBL" id="MPRL01000155">
    <property type="protein sequence ID" value="OOZ37971.1"/>
    <property type="molecule type" value="Genomic_DNA"/>
</dbReference>
<evidence type="ECO:0000256" key="11">
    <source>
        <dbReference type="ARBA" id="ARBA00038000"/>
    </source>
</evidence>
<dbReference type="GO" id="GO:0004518">
    <property type="term" value="F:nuclease activity"/>
    <property type="evidence" value="ECO:0007669"/>
    <property type="project" value="UniProtKB-KW"/>
</dbReference>
<dbReference type="Gene3D" id="3.40.50.300">
    <property type="entry name" value="P-loop containing nucleotide triphosphate hydrolases"/>
    <property type="match status" value="2"/>
</dbReference>
<reference evidence="14 15" key="1">
    <citation type="submission" date="2016-11" db="EMBL/GenBank/DDBJ databases">
        <title>Mixed transmission modes and dynamic genome evolution in an obligate animal-bacterial symbiosis.</title>
        <authorList>
            <person name="Russell S.L."/>
            <person name="Corbett-Detig R.B."/>
            <person name="Cavanaugh C.M."/>
        </authorList>
    </citation>
    <scope>NUCLEOTIDE SEQUENCE [LARGE SCALE GENOMIC DNA]</scope>
    <source>
        <strain evidence="14">Sveles-Q1</strain>
    </source>
</reference>
<keyword evidence="6" id="KW-0228">DNA excision</keyword>
<dbReference type="SUPFAM" id="SSF52540">
    <property type="entry name" value="P-loop containing nucleoside triphosphate hydrolases"/>
    <property type="match status" value="2"/>
</dbReference>
<dbReference type="PANTHER" id="PTHR43152">
    <property type="entry name" value="UVRABC SYSTEM PROTEIN A"/>
    <property type="match status" value="1"/>
</dbReference>
<name>A0A1T2KYS5_9GAMM</name>
<protein>
    <recommendedName>
        <fullName evidence="12">UvrABC system protein A</fullName>
    </recommendedName>
    <alternativeName>
        <fullName evidence="13">Excinuclease ABC subunit A</fullName>
    </alternativeName>
</protein>
<dbReference type="GO" id="GO:0005737">
    <property type="term" value="C:cytoplasm"/>
    <property type="evidence" value="ECO:0007669"/>
    <property type="project" value="UniProtKB-SubCell"/>
</dbReference>
<keyword evidence="9" id="KW-0238">DNA-binding</keyword>
<evidence type="ECO:0000256" key="6">
    <source>
        <dbReference type="ARBA" id="ARBA00022769"/>
    </source>
</evidence>
<keyword evidence="8" id="KW-0267">Excision nuclease</keyword>
<comment type="similarity">
    <text evidence="11">Belongs to the ABC transporter superfamily. UvrA family.</text>
</comment>
<evidence type="ECO:0000256" key="2">
    <source>
        <dbReference type="ARBA" id="ARBA00022490"/>
    </source>
</evidence>
<dbReference type="GO" id="GO:0005524">
    <property type="term" value="F:ATP binding"/>
    <property type="evidence" value="ECO:0007669"/>
    <property type="project" value="UniProtKB-KW"/>
</dbReference>